<feature type="binding site" evidence="6">
    <location>
        <position position="159"/>
    </location>
    <ligand>
        <name>FMN</name>
        <dbReference type="ChEBI" id="CHEBI:58210"/>
    </ligand>
</feature>
<gene>
    <name evidence="9" type="ORF">KCTCHS21_35280</name>
</gene>
<dbReference type="SUPFAM" id="SSF51679">
    <property type="entry name" value="Bacterial luciferase-like"/>
    <property type="match status" value="1"/>
</dbReference>
<evidence type="ECO:0000313" key="10">
    <source>
        <dbReference type="Proteomes" id="UP000289856"/>
    </source>
</evidence>
<comment type="similarity">
    <text evidence="5">Belongs to the NtaA/SnaA/DszA monooxygenase family.</text>
</comment>
<keyword evidence="4" id="KW-0503">Monooxygenase</keyword>
<name>A0A3T1D7U8_9BACL</name>
<proteinExistence type="inferred from homology"/>
<dbReference type="InterPro" id="IPR051260">
    <property type="entry name" value="Diverse_substr_monoxygenases"/>
</dbReference>
<dbReference type="CDD" id="cd01095">
    <property type="entry name" value="Nitrilotriacetate_monoxgenase"/>
    <property type="match status" value="1"/>
</dbReference>
<evidence type="ECO:0000259" key="8">
    <source>
        <dbReference type="Pfam" id="PF00296"/>
    </source>
</evidence>
<dbReference type="InterPro" id="IPR016215">
    <property type="entry name" value="NTA_MOA"/>
</dbReference>
<dbReference type="PANTHER" id="PTHR30011:SF16">
    <property type="entry name" value="C2H2 FINGER DOMAIN TRANSCRIPTION FACTOR (EUROFUNG)-RELATED"/>
    <property type="match status" value="1"/>
</dbReference>
<dbReference type="Gene3D" id="3.20.20.30">
    <property type="entry name" value="Luciferase-like domain"/>
    <property type="match status" value="1"/>
</dbReference>
<evidence type="ECO:0000256" key="5">
    <source>
        <dbReference type="ARBA" id="ARBA00033748"/>
    </source>
</evidence>
<organism evidence="9 10">
    <name type="scientific">Cohnella abietis</name>
    <dbReference type="NCBI Taxonomy" id="2507935"/>
    <lineage>
        <taxon>Bacteria</taxon>
        <taxon>Bacillati</taxon>
        <taxon>Bacillota</taxon>
        <taxon>Bacilli</taxon>
        <taxon>Bacillales</taxon>
        <taxon>Paenibacillaceae</taxon>
        <taxon>Cohnella</taxon>
    </lineage>
</organism>
<dbReference type="InterPro" id="IPR036661">
    <property type="entry name" value="Luciferase-like_sf"/>
</dbReference>
<dbReference type="Pfam" id="PF00296">
    <property type="entry name" value="Bac_luciferase"/>
    <property type="match status" value="1"/>
</dbReference>
<evidence type="ECO:0000256" key="6">
    <source>
        <dbReference type="PIRSR" id="PIRSR000337-1"/>
    </source>
</evidence>
<dbReference type="GO" id="GO:0004497">
    <property type="term" value="F:monooxygenase activity"/>
    <property type="evidence" value="ECO:0007669"/>
    <property type="project" value="UniProtKB-KW"/>
</dbReference>
<dbReference type="InterPro" id="IPR011251">
    <property type="entry name" value="Luciferase-like_dom"/>
</dbReference>
<evidence type="ECO:0000256" key="3">
    <source>
        <dbReference type="ARBA" id="ARBA00023002"/>
    </source>
</evidence>
<feature type="binding site" evidence="6">
    <location>
        <position position="105"/>
    </location>
    <ligand>
        <name>FMN</name>
        <dbReference type="ChEBI" id="CHEBI:58210"/>
    </ligand>
</feature>
<dbReference type="NCBIfam" id="TIGR03860">
    <property type="entry name" value="FMN_nitrolo"/>
    <property type="match status" value="1"/>
</dbReference>
<evidence type="ECO:0000256" key="7">
    <source>
        <dbReference type="SAM" id="MobiDB-lite"/>
    </source>
</evidence>
<dbReference type="AlphaFoldDB" id="A0A3T1D7U8"/>
<evidence type="ECO:0000256" key="4">
    <source>
        <dbReference type="ARBA" id="ARBA00023033"/>
    </source>
</evidence>
<feature type="binding site" evidence="6">
    <location>
        <position position="155"/>
    </location>
    <ligand>
        <name>FMN</name>
        <dbReference type="ChEBI" id="CHEBI:58210"/>
    </ligand>
</feature>
<dbReference type="EMBL" id="AP019400">
    <property type="protein sequence ID" value="BBI34129.1"/>
    <property type="molecule type" value="Genomic_DNA"/>
</dbReference>
<protein>
    <submittedName>
        <fullName evidence="9">N5,N10-methylene tetrahydromethanopterin reductase</fullName>
    </submittedName>
</protein>
<evidence type="ECO:0000256" key="2">
    <source>
        <dbReference type="ARBA" id="ARBA00022643"/>
    </source>
</evidence>
<keyword evidence="10" id="KW-1185">Reference proteome</keyword>
<dbReference type="Proteomes" id="UP000289856">
    <property type="component" value="Chromosome"/>
</dbReference>
<reference evidence="9 10" key="1">
    <citation type="submission" date="2019-01" db="EMBL/GenBank/DDBJ databases">
        <title>Complete genome sequence of Cohnella hallensis HS21 isolated from Korean fir (Abies koreana) rhizospheric soil.</title>
        <authorList>
            <person name="Jiang L."/>
            <person name="Kang S.W."/>
            <person name="Kim S."/>
            <person name="Jung J."/>
            <person name="Kim C.Y."/>
            <person name="Kim D.H."/>
            <person name="Kim S.W."/>
            <person name="Lee J."/>
        </authorList>
    </citation>
    <scope>NUCLEOTIDE SEQUENCE [LARGE SCALE GENOMIC DNA]</scope>
    <source>
        <strain evidence="9 10">HS21</strain>
    </source>
</reference>
<dbReference type="GO" id="GO:0016705">
    <property type="term" value="F:oxidoreductase activity, acting on paired donors, with incorporation or reduction of molecular oxygen"/>
    <property type="evidence" value="ECO:0007669"/>
    <property type="project" value="InterPro"/>
</dbReference>
<dbReference type="PIRSF" id="PIRSF000337">
    <property type="entry name" value="NTA_MOA"/>
    <property type="match status" value="1"/>
</dbReference>
<keyword evidence="3" id="KW-0560">Oxidoreductase</keyword>
<dbReference type="OrthoDB" id="3265338at2"/>
<evidence type="ECO:0000313" key="9">
    <source>
        <dbReference type="EMBL" id="BBI34129.1"/>
    </source>
</evidence>
<feature type="domain" description="Luciferase-like" evidence="8">
    <location>
        <begin position="35"/>
        <end position="397"/>
    </location>
</feature>
<dbReference type="KEGG" id="cohn:KCTCHS21_35280"/>
<feature type="region of interest" description="Disordered" evidence="7">
    <location>
        <begin position="438"/>
        <end position="464"/>
    </location>
</feature>
<dbReference type="RefSeq" id="WP_130610966.1">
    <property type="nucleotide sequence ID" value="NZ_AP019400.1"/>
</dbReference>
<evidence type="ECO:0000256" key="1">
    <source>
        <dbReference type="ARBA" id="ARBA00022630"/>
    </source>
</evidence>
<keyword evidence="1 6" id="KW-0285">Flavoprotein</keyword>
<keyword evidence="2 6" id="KW-0288">FMN</keyword>
<sequence length="464" mass="52769">MSKKRIRLNAVEMANPVQDNAGLWRYPDNKVDRYKDLDYWIELAKLLERGRFDSVFFADILGVYDVYRGSRDTALREGMYSPSNDPSFAIPAMAAVTKHLGFALTASVSYEHPYALARKMSTLDHLTDGRIGWNMVMSNLESAARNYGREHQLDHDERYDRGDEYLDVVYKLWQTSWEEDAVVKDAANRVYADPAKVHDIGHEGKYFRVPGVHLSEPSLQRTPVLFQAGSSDRGREFAAQHAECIFLNAMTEEETKFLVSDIRERAVRYGRKPEDVLFFPKLNPVIGITEEDALAKLESYLSYSSPEGALSLLSVWIGTDFSKFSAQELLEFIQKGEKRSGTNYLLEFFARNEPNKEWRIEDLAKFFAFGGVGSLVVGTPTQIADKLEQFMDNTGVDGFNIAYITRPGTFEEFIDKVVPELQRRGRVQTEYGEGTFRNKLFGQGDRLPPEHPGSRVTRGENPSS</sequence>
<accession>A0A3T1D7U8</accession>
<feature type="binding site" evidence="6">
    <location>
        <position position="231"/>
    </location>
    <ligand>
        <name>FMN</name>
        <dbReference type="ChEBI" id="CHEBI:58210"/>
    </ligand>
</feature>
<dbReference type="PANTHER" id="PTHR30011">
    <property type="entry name" value="ALKANESULFONATE MONOOXYGENASE-RELATED"/>
    <property type="match status" value="1"/>
</dbReference>
<feature type="binding site" evidence="6">
    <location>
        <position position="59"/>
    </location>
    <ligand>
        <name>FMN</name>
        <dbReference type="ChEBI" id="CHEBI:58210"/>
    </ligand>
</feature>
<feature type="binding site" evidence="6">
    <location>
        <position position="230"/>
    </location>
    <ligand>
        <name>FMN</name>
        <dbReference type="ChEBI" id="CHEBI:58210"/>
    </ligand>
</feature>